<proteinExistence type="predicted"/>
<accession>A0A9D1S7G9</accession>
<evidence type="ECO:0000313" key="4">
    <source>
        <dbReference type="Proteomes" id="UP000824118"/>
    </source>
</evidence>
<dbReference type="Proteomes" id="UP000824118">
    <property type="component" value="Unassembled WGS sequence"/>
</dbReference>
<evidence type="ECO:0000313" key="3">
    <source>
        <dbReference type="EMBL" id="HIU49715.1"/>
    </source>
</evidence>
<reference evidence="3" key="2">
    <citation type="journal article" date="2021" name="PeerJ">
        <title>Extensive microbial diversity within the chicken gut microbiome revealed by metagenomics and culture.</title>
        <authorList>
            <person name="Gilroy R."/>
            <person name="Ravi A."/>
            <person name="Getino M."/>
            <person name="Pursley I."/>
            <person name="Horton D.L."/>
            <person name="Alikhan N.F."/>
            <person name="Baker D."/>
            <person name="Gharbi K."/>
            <person name="Hall N."/>
            <person name="Watson M."/>
            <person name="Adriaenssens E.M."/>
            <person name="Foster-Nyarko E."/>
            <person name="Jarju S."/>
            <person name="Secka A."/>
            <person name="Antonio M."/>
            <person name="Oren A."/>
            <person name="Chaudhuri R.R."/>
            <person name="La Ragione R."/>
            <person name="Hildebrand F."/>
            <person name="Pallen M.J."/>
        </authorList>
    </citation>
    <scope>NUCLEOTIDE SEQUENCE</scope>
    <source>
        <strain evidence="3">ChiGjej1B1-1684</strain>
    </source>
</reference>
<name>A0A9D1S7G9_9FIRM</name>
<keyword evidence="1" id="KW-0315">Glutamine amidotransferase</keyword>
<dbReference type="GO" id="GO:0003824">
    <property type="term" value="F:catalytic activity"/>
    <property type="evidence" value="ECO:0007669"/>
    <property type="project" value="InterPro"/>
</dbReference>
<dbReference type="SUPFAM" id="SSF52317">
    <property type="entry name" value="Class I glutamine amidotransferase-like"/>
    <property type="match status" value="1"/>
</dbReference>
<gene>
    <name evidence="3" type="ORF">IAD22_01710</name>
</gene>
<comment type="caution">
    <text evidence="3">The sequence shown here is derived from an EMBL/GenBank/DDBJ whole genome shotgun (WGS) entry which is preliminary data.</text>
</comment>
<dbReference type="InterPro" id="IPR011698">
    <property type="entry name" value="GATase_3"/>
</dbReference>
<dbReference type="AlphaFoldDB" id="A0A9D1S7G9"/>
<sequence length="268" mass="30512">MAKEKIRILHLYYGIMNLYGEYANLLSLKRFTEEKTGIECEIISSENMSEAMPLDYDMIYVGAGTEKAQKRALADMVPNAQELKKVADRGTVILFTGNAFEMLGKRIKSAKGEEYQCLGFFDFETEETARRITGDAVCENVFSEKLTFCKELKDLLADNLTIGFVNKCTNIKWEENHQQSFKMLLGVGDDNTKSFDGVFEGNIFGTHLIGPLMIKNPHMLKFFAWKILKNREEELLAQKVLTADTPLESKAYLISVNELKNRISQENN</sequence>
<evidence type="ECO:0000256" key="1">
    <source>
        <dbReference type="ARBA" id="ARBA00022962"/>
    </source>
</evidence>
<organism evidence="3 4">
    <name type="scientific">Candidatus Limousia pullorum</name>
    <dbReference type="NCBI Taxonomy" id="2840860"/>
    <lineage>
        <taxon>Bacteria</taxon>
        <taxon>Bacillati</taxon>
        <taxon>Bacillota</taxon>
        <taxon>Clostridia</taxon>
        <taxon>Eubacteriales</taxon>
        <taxon>Oscillospiraceae</taxon>
        <taxon>Oscillospiraceae incertae sedis</taxon>
        <taxon>Candidatus Limousia</taxon>
    </lineage>
</organism>
<dbReference type="InterPro" id="IPR029062">
    <property type="entry name" value="Class_I_gatase-like"/>
</dbReference>
<feature type="domain" description="CobB/CobQ-like glutamine amidotransferase" evidence="2">
    <location>
        <begin position="7"/>
        <end position="210"/>
    </location>
</feature>
<reference evidence="3" key="1">
    <citation type="submission" date="2020-10" db="EMBL/GenBank/DDBJ databases">
        <authorList>
            <person name="Gilroy R."/>
        </authorList>
    </citation>
    <scope>NUCLEOTIDE SEQUENCE</scope>
    <source>
        <strain evidence="3">ChiGjej1B1-1684</strain>
    </source>
</reference>
<evidence type="ECO:0000259" key="2">
    <source>
        <dbReference type="Pfam" id="PF07685"/>
    </source>
</evidence>
<dbReference type="EMBL" id="DVNG01000023">
    <property type="protein sequence ID" value="HIU49715.1"/>
    <property type="molecule type" value="Genomic_DNA"/>
</dbReference>
<dbReference type="Pfam" id="PF07685">
    <property type="entry name" value="GATase_3"/>
    <property type="match status" value="1"/>
</dbReference>
<protein>
    <recommendedName>
        <fullName evidence="2">CobB/CobQ-like glutamine amidotransferase domain-containing protein</fullName>
    </recommendedName>
</protein>